<dbReference type="Pfam" id="PF13362">
    <property type="entry name" value="Toprim_3"/>
    <property type="match status" value="1"/>
</dbReference>
<dbReference type="CDD" id="cd00188">
    <property type="entry name" value="TOPRIM"/>
    <property type="match status" value="1"/>
</dbReference>
<accession>A0A8J2Z5X7</accession>
<evidence type="ECO:0000313" key="2">
    <source>
        <dbReference type="EMBL" id="GGG03973.1"/>
    </source>
</evidence>
<comment type="caution">
    <text evidence="2">The sequence shown here is derived from an EMBL/GenBank/DDBJ whole genome shotgun (WGS) entry which is preliminary data.</text>
</comment>
<keyword evidence="3" id="KW-1185">Reference proteome</keyword>
<sequence>MQLYDYMQAHGYTPPQVNRYNSYIRFAAPNKAKGNKSAWLVVVGDGQYAVFGDWISGDKFTWFDDSQELTPLERAQMQLKAEQAYLQYQQQKEQKHIAISHQVKEILANARLADAQHGYLIKKKVQPYGIYQINQLQGIKNALLVPICGLNKKGEQIYQSLQIISPTGKEKYFLKDGKTQGGFHCLREAKKDSKESDIIICEGYATAATIAQLSPNDGVYCAFYADNLKPVSIAIRGIFPSKRIIIAGDNDRHLEPNIGKEKSEEAAQAVCGYPSLPPFEENEEGTDWNDYYINKGKLS</sequence>
<dbReference type="EMBL" id="BMJS01000029">
    <property type="protein sequence ID" value="GGG03973.1"/>
    <property type="molecule type" value="Genomic_DNA"/>
</dbReference>
<gene>
    <name evidence="2" type="ORF">GCM10010995_21830</name>
</gene>
<evidence type="ECO:0000313" key="3">
    <source>
        <dbReference type="Proteomes" id="UP000636949"/>
    </source>
</evidence>
<dbReference type="OrthoDB" id="784829at2"/>
<dbReference type="RefSeq" id="WP_117003495.1">
    <property type="nucleotide sequence ID" value="NZ_BMJS01000029.1"/>
</dbReference>
<reference evidence="2" key="2">
    <citation type="submission" date="2020-09" db="EMBL/GenBank/DDBJ databases">
        <authorList>
            <person name="Sun Q."/>
            <person name="Zhou Y."/>
        </authorList>
    </citation>
    <scope>NUCLEOTIDE SEQUENCE</scope>
    <source>
        <strain evidence="2">CGMCC 1.15758</strain>
    </source>
</reference>
<proteinExistence type="predicted"/>
<name>A0A8J2Z5X7_9GAMM</name>
<dbReference type="AlphaFoldDB" id="A0A8J2Z5X7"/>
<dbReference type="InterPro" id="IPR006171">
    <property type="entry name" value="TOPRIM_dom"/>
</dbReference>
<protein>
    <recommendedName>
        <fullName evidence="1">Toprim domain-containing protein</fullName>
    </recommendedName>
</protein>
<evidence type="ECO:0000259" key="1">
    <source>
        <dbReference type="Pfam" id="PF13362"/>
    </source>
</evidence>
<dbReference type="Proteomes" id="UP000636949">
    <property type="component" value="Unassembled WGS sequence"/>
</dbReference>
<organism evidence="2 3">
    <name type="scientific">Cysteiniphilum litorale</name>
    <dbReference type="NCBI Taxonomy" id="2056700"/>
    <lineage>
        <taxon>Bacteria</taxon>
        <taxon>Pseudomonadati</taxon>
        <taxon>Pseudomonadota</taxon>
        <taxon>Gammaproteobacteria</taxon>
        <taxon>Thiotrichales</taxon>
        <taxon>Fastidiosibacteraceae</taxon>
        <taxon>Cysteiniphilum</taxon>
    </lineage>
</organism>
<reference evidence="2" key="1">
    <citation type="journal article" date="2014" name="Int. J. Syst. Evol. Microbiol.">
        <title>Complete genome sequence of Corynebacterium casei LMG S-19264T (=DSM 44701T), isolated from a smear-ripened cheese.</title>
        <authorList>
            <consortium name="US DOE Joint Genome Institute (JGI-PGF)"/>
            <person name="Walter F."/>
            <person name="Albersmeier A."/>
            <person name="Kalinowski J."/>
            <person name="Ruckert C."/>
        </authorList>
    </citation>
    <scope>NUCLEOTIDE SEQUENCE</scope>
    <source>
        <strain evidence="2">CGMCC 1.15758</strain>
    </source>
</reference>
<feature type="domain" description="Toprim" evidence="1">
    <location>
        <begin position="198"/>
        <end position="297"/>
    </location>
</feature>